<dbReference type="AlphaFoldDB" id="A0A7R9LDV6"/>
<evidence type="ECO:0000256" key="10">
    <source>
        <dbReference type="ARBA" id="ARBA00022723"/>
    </source>
</evidence>
<evidence type="ECO:0000256" key="1">
    <source>
        <dbReference type="ARBA" id="ARBA00001946"/>
    </source>
</evidence>
<dbReference type="PANTHER" id="PTHR45723">
    <property type="entry name" value="SERINE/THREONINE-PROTEIN KINASE RIO1"/>
    <property type="match status" value="1"/>
</dbReference>
<evidence type="ECO:0000256" key="7">
    <source>
        <dbReference type="ARBA" id="ARBA00022517"/>
    </source>
</evidence>
<dbReference type="GO" id="GO:0004674">
    <property type="term" value="F:protein serine/threonine kinase activity"/>
    <property type="evidence" value="ECO:0007669"/>
    <property type="project" value="UniProtKB-KW"/>
</dbReference>
<dbReference type="Gene3D" id="1.10.510.10">
    <property type="entry name" value="Transferase(Phosphotransferase) domain 1"/>
    <property type="match status" value="1"/>
</dbReference>
<feature type="active site" description="4-aspartylphosphate intermediate" evidence="22">
    <location>
        <position position="302"/>
    </location>
</feature>
<evidence type="ECO:0000256" key="22">
    <source>
        <dbReference type="PIRSR" id="PIRSR038147-1"/>
    </source>
</evidence>
<dbReference type="InterPro" id="IPR018934">
    <property type="entry name" value="RIO_dom"/>
</dbReference>
<comment type="subcellular location">
    <subcellularLocation>
        <location evidence="2">Cytoplasm</location>
    </subcellularLocation>
</comment>
<dbReference type="EMBL" id="CAJPVJ010000484">
    <property type="protein sequence ID" value="CAG2162630.1"/>
    <property type="molecule type" value="Genomic_DNA"/>
</dbReference>
<evidence type="ECO:0000256" key="12">
    <source>
        <dbReference type="ARBA" id="ARBA00022777"/>
    </source>
</evidence>
<feature type="binding site" evidence="24">
    <location>
        <position position="290"/>
    </location>
    <ligand>
        <name>Mg(2+)</name>
        <dbReference type="ChEBI" id="CHEBI:18420"/>
    </ligand>
</feature>
<evidence type="ECO:0000256" key="14">
    <source>
        <dbReference type="ARBA" id="ARBA00022840"/>
    </source>
</evidence>
<feature type="binding site" evidence="23">
    <location>
        <position position="169"/>
    </location>
    <ligand>
        <name>ATP</name>
        <dbReference type="ChEBI" id="CHEBI:30616"/>
    </ligand>
</feature>
<evidence type="ECO:0000256" key="19">
    <source>
        <dbReference type="ARBA" id="ARBA00057025"/>
    </source>
</evidence>
<evidence type="ECO:0000256" key="24">
    <source>
        <dbReference type="PIRSR" id="PIRSR038147-3"/>
    </source>
</evidence>
<dbReference type="CDD" id="cd05147">
    <property type="entry name" value="RIO1_euk"/>
    <property type="match status" value="1"/>
</dbReference>
<keyword evidence="28" id="KW-1185">Reference proteome</keyword>
<keyword evidence="9 21" id="KW-0808">Transferase</keyword>
<dbReference type="FunFam" id="3.30.200.20:FF:000148">
    <property type="entry name" value="Serine/threonine-protein kinase RIO1"/>
    <property type="match status" value="1"/>
</dbReference>
<dbReference type="Gene3D" id="3.30.200.20">
    <property type="entry name" value="Phosphorylase Kinase, domain 1"/>
    <property type="match status" value="1"/>
</dbReference>
<evidence type="ECO:0000313" key="28">
    <source>
        <dbReference type="Proteomes" id="UP000728032"/>
    </source>
</evidence>
<dbReference type="InterPro" id="IPR051272">
    <property type="entry name" value="RIO-type_Ser/Thr_kinase"/>
</dbReference>
<keyword evidence="14 21" id="KW-0067">ATP-binding</keyword>
<dbReference type="GO" id="GO:0042254">
    <property type="term" value="P:ribosome biogenesis"/>
    <property type="evidence" value="ECO:0007669"/>
    <property type="project" value="UniProtKB-KW"/>
</dbReference>
<evidence type="ECO:0000256" key="8">
    <source>
        <dbReference type="ARBA" id="ARBA00022527"/>
    </source>
</evidence>
<keyword evidence="13" id="KW-0378">Hydrolase</keyword>
<proteinExistence type="inferred from homology"/>
<protein>
    <recommendedName>
        <fullName evidence="5 21">Serine/threonine-protein kinase RIO1</fullName>
        <ecNumber evidence="4 21">2.7.11.1</ecNumber>
    </recommendedName>
</protein>
<evidence type="ECO:0000256" key="15">
    <source>
        <dbReference type="ARBA" id="ARBA00022842"/>
    </source>
</evidence>
<comment type="cofactor">
    <cofactor evidence="1 24">
        <name>Mg(2+)</name>
        <dbReference type="ChEBI" id="CHEBI:18420"/>
    </cofactor>
</comment>
<evidence type="ECO:0000256" key="23">
    <source>
        <dbReference type="PIRSR" id="PIRSR038147-2"/>
    </source>
</evidence>
<sequence length="514" mass="60109">MSHDMDGQFDDAVDDTTDGVLDHISYLKVSRNEETDSEEEDLSEEEEYMSEGMEGMDRKGMYCGNRFETNTKRLEKYENRINCDKYMIPVKTMNILNATDRRLDDERKRIKDKSDRSTQEQVLDPKTRIILFKLINRHLIEEINGVISTGKEANVYHATSRDGVDKAVKIYKTSILTFKDRDKYVSGEFRFRYGYCRHNPRKMVRTWAEKEMRNLSRIYQSGIDCPKPHVLRSHVLVMDFIGTNGLPAPLLKDVDLSESKARQLYYDCIVMMRKMFFECRLVHSDLSEFNLLYNDSKLYVIDVSQSVESDHPMALEFLRKDCTNVNEFFRKKSVPTMTTRELFDFITDPNINDQNIDVYLERAQHIAANRTDQHLEDEHKVDEEVFKKVYIPQRLQEVTDFENDVLKGNKKEVFYKTITSLKADLTGPTLIPSILDNNESSNESDNSSDDNSSESDAADKKGFVNSSRPKNETTDERKLRKTALKEEKREKRKNKIPKHVKKRKERLGKNPQKN</sequence>
<evidence type="ECO:0000256" key="13">
    <source>
        <dbReference type="ARBA" id="ARBA00022801"/>
    </source>
</evidence>
<comment type="catalytic activity">
    <reaction evidence="17 21">
        <text>L-seryl-[protein] + ATP = O-phospho-L-seryl-[protein] + ADP + H(+)</text>
        <dbReference type="Rhea" id="RHEA:17989"/>
        <dbReference type="Rhea" id="RHEA-COMP:9863"/>
        <dbReference type="Rhea" id="RHEA-COMP:11604"/>
        <dbReference type="ChEBI" id="CHEBI:15378"/>
        <dbReference type="ChEBI" id="CHEBI:29999"/>
        <dbReference type="ChEBI" id="CHEBI:30616"/>
        <dbReference type="ChEBI" id="CHEBI:83421"/>
        <dbReference type="ChEBI" id="CHEBI:456216"/>
        <dbReference type="EC" id="2.7.11.1"/>
    </reaction>
</comment>
<evidence type="ECO:0000256" key="6">
    <source>
        <dbReference type="ARBA" id="ARBA00022490"/>
    </source>
</evidence>
<feature type="compositionally biased region" description="Low complexity" evidence="25">
    <location>
        <begin position="436"/>
        <end position="445"/>
    </location>
</feature>
<keyword evidence="15" id="KW-0460">Magnesium</keyword>
<feature type="domain" description="RIO kinase" evidence="26">
    <location>
        <begin position="112"/>
        <end position="348"/>
    </location>
</feature>
<feature type="region of interest" description="Disordered" evidence="25">
    <location>
        <begin position="428"/>
        <end position="514"/>
    </location>
</feature>
<evidence type="ECO:0000313" key="27">
    <source>
        <dbReference type="EMBL" id="CAD7639816.1"/>
    </source>
</evidence>
<evidence type="ECO:0000256" key="11">
    <source>
        <dbReference type="ARBA" id="ARBA00022741"/>
    </source>
</evidence>
<dbReference type="GO" id="GO:0005737">
    <property type="term" value="C:cytoplasm"/>
    <property type="evidence" value="ECO:0007669"/>
    <property type="project" value="UniProtKB-SubCell"/>
</dbReference>
<evidence type="ECO:0000256" key="4">
    <source>
        <dbReference type="ARBA" id="ARBA00012513"/>
    </source>
</evidence>
<keyword evidence="7" id="KW-0690">Ribosome biogenesis</keyword>
<dbReference type="InterPro" id="IPR011009">
    <property type="entry name" value="Kinase-like_dom_sf"/>
</dbReference>
<name>A0A7R9LDV6_9ACAR</name>
<evidence type="ECO:0000256" key="21">
    <source>
        <dbReference type="PIRNR" id="PIRNR038147"/>
    </source>
</evidence>
<dbReference type="OrthoDB" id="205248at2759"/>
<feature type="binding site" evidence="23">
    <location>
        <position position="241"/>
    </location>
    <ligand>
        <name>ATP</name>
        <dbReference type="ChEBI" id="CHEBI:30616"/>
    </ligand>
</feature>
<reference evidence="27" key="1">
    <citation type="submission" date="2020-11" db="EMBL/GenBank/DDBJ databases">
        <authorList>
            <person name="Tran Van P."/>
        </authorList>
    </citation>
    <scope>NUCLEOTIDE SEQUENCE</scope>
</reference>
<dbReference type="PIRSF" id="PIRSF038147">
    <property type="entry name" value="Ser/Thr_PK_RIO1"/>
    <property type="match status" value="1"/>
</dbReference>
<dbReference type="Proteomes" id="UP000728032">
    <property type="component" value="Unassembled WGS sequence"/>
</dbReference>
<dbReference type="Pfam" id="PF01163">
    <property type="entry name" value="RIO1"/>
    <property type="match status" value="1"/>
</dbReference>
<organism evidence="27">
    <name type="scientific">Oppiella nova</name>
    <dbReference type="NCBI Taxonomy" id="334625"/>
    <lineage>
        <taxon>Eukaryota</taxon>
        <taxon>Metazoa</taxon>
        <taxon>Ecdysozoa</taxon>
        <taxon>Arthropoda</taxon>
        <taxon>Chelicerata</taxon>
        <taxon>Arachnida</taxon>
        <taxon>Acari</taxon>
        <taxon>Acariformes</taxon>
        <taxon>Sarcoptiformes</taxon>
        <taxon>Oribatida</taxon>
        <taxon>Brachypylina</taxon>
        <taxon>Oppioidea</taxon>
        <taxon>Oppiidae</taxon>
        <taxon>Oppiella</taxon>
    </lineage>
</organism>
<dbReference type="InterPro" id="IPR000687">
    <property type="entry name" value="RIO_kinase"/>
</dbReference>
<evidence type="ECO:0000259" key="26">
    <source>
        <dbReference type="SMART" id="SM00090"/>
    </source>
</evidence>
<keyword evidence="10" id="KW-0479">Metal-binding</keyword>
<comment type="function">
    <text evidence="19">Involved in the final steps of cytoplasmic maturation of the 40S ribosomal subunit. Involved in processing of 18S-E pre-rRNA to the mature 18S rRNA. Required for the recycling of NOB1 and PNO1 from the late 40S precursor. The association with the very late 40S subunit intermediate may involve a translation-like checkpoint point cycle preceeding the binding to the 60S ribosomal subunit. Despite the protein kinase domain is proposed to act predominantly as an ATPase. The catalytic activity regulates its dynamic association with the 40S subunit. In addition to its role in ribosomal biogenesis acts as an adapter protein by recruiting NCL/nucleolin the to PRMT5 complex for its symmetrical methylation.</text>
</comment>
<feature type="active site" description="Proton acceptor" evidence="22">
    <location>
        <position position="285"/>
    </location>
</feature>
<dbReference type="SUPFAM" id="SSF56112">
    <property type="entry name" value="Protein kinase-like (PK-like)"/>
    <property type="match status" value="1"/>
</dbReference>
<dbReference type="EMBL" id="OC915309">
    <property type="protein sequence ID" value="CAD7639816.1"/>
    <property type="molecule type" value="Genomic_DNA"/>
</dbReference>
<dbReference type="GO" id="GO:0046872">
    <property type="term" value="F:metal ion binding"/>
    <property type="evidence" value="ECO:0007669"/>
    <property type="project" value="UniProtKB-KW"/>
</dbReference>
<comment type="catalytic activity">
    <reaction evidence="18">
        <text>ATP + H2O = ADP + phosphate + H(+)</text>
        <dbReference type="Rhea" id="RHEA:13065"/>
        <dbReference type="ChEBI" id="CHEBI:15377"/>
        <dbReference type="ChEBI" id="CHEBI:15378"/>
        <dbReference type="ChEBI" id="CHEBI:30616"/>
        <dbReference type="ChEBI" id="CHEBI:43474"/>
        <dbReference type="ChEBI" id="CHEBI:456216"/>
    </reaction>
</comment>
<dbReference type="GO" id="GO:0016787">
    <property type="term" value="F:hydrolase activity"/>
    <property type="evidence" value="ECO:0007669"/>
    <property type="project" value="UniProtKB-KW"/>
</dbReference>
<evidence type="ECO:0000256" key="20">
    <source>
        <dbReference type="ARBA" id="ARBA00063876"/>
    </source>
</evidence>
<accession>A0A7R9LDV6</accession>
<evidence type="ECO:0000256" key="9">
    <source>
        <dbReference type="ARBA" id="ARBA00022679"/>
    </source>
</evidence>
<evidence type="ECO:0000256" key="5">
    <source>
        <dbReference type="ARBA" id="ARBA00016038"/>
    </source>
</evidence>
<dbReference type="SMART" id="SM00090">
    <property type="entry name" value="RIO"/>
    <property type="match status" value="1"/>
</dbReference>
<feature type="compositionally biased region" description="Basic residues" evidence="25">
    <location>
        <begin position="490"/>
        <end position="506"/>
    </location>
</feature>
<evidence type="ECO:0000256" key="3">
    <source>
        <dbReference type="ARBA" id="ARBA00009196"/>
    </source>
</evidence>
<dbReference type="GO" id="GO:0005524">
    <property type="term" value="F:ATP binding"/>
    <property type="evidence" value="ECO:0007669"/>
    <property type="project" value="UniProtKB-KW"/>
</dbReference>
<keyword evidence="6" id="KW-0963">Cytoplasm</keyword>
<keyword evidence="11 21" id="KW-0547">Nucleotide-binding</keyword>
<comment type="catalytic activity">
    <reaction evidence="16 21">
        <text>L-threonyl-[protein] + ATP = O-phospho-L-threonyl-[protein] + ADP + H(+)</text>
        <dbReference type="Rhea" id="RHEA:46608"/>
        <dbReference type="Rhea" id="RHEA-COMP:11060"/>
        <dbReference type="Rhea" id="RHEA-COMP:11605"/>
        <dbReference type="ChEBI" id="CHEBI:15378"/>
        <dbReference type="ChEBI" id="CHEBI:30013"/>
        <dbReference type="ChEBI" id="CHEBI:30616"/>
        <dbReference type="ChEBI" id="CHEBI:61977"/>
        <dbReference type="ChEBI" id="CHEBI:456216"/>
        <dbReference type="EC" id="2.7.11.1"/>
    </reaction>
</comment>
<evidence type="ECO:0000256" key="16">
    <source>
        <dbReference type="ARBA" id="ARBA00047899"/>
    </source>
</evidence>
<feature type="binding site" evidence="24">
    <location>
        <position position="302"/>
    </location>
    <ligand>
        <name>Mg(2+)</name>
        <dbReference type="ChEBI" id="CHEBI:18420"/>
    </ligand>
</feature>
<evidence type="ECO:0000256" key="17">
    <source>
        <dbReference type="ARBA" id="ARBA00048679"/>
    </source>
</evidence>
<dbReference type="InterPro" id="IPR017407">
    <property type="entry name" value="Ser/Thr_kinase_Rio1"/>
</dbReference>
<evidence type="ECO:0000256" key="25">
    <source>
        <dbReference type="SAM" id="MobiDB-lite"/>
    </source>
</evidence>
<dbReference type="FunFam" id="1.10.510.10:FF:000232">
    <property type="entry name" value="Serine/threonine-protein kinase RIO1"/>
    <property type="match status" value="1"/>
</dbReference>
<keyword evidence="8 21" id="KW-0723">Serine/threonine-protein kinase</keyword>
<gene>
    <name evidence="27" type="ORF">ONB1V03_LOCUS2222</name>
</gene>
<keyword evidence="12 21" id="KW-0418">Kinase</keyword>
<dbReference type="EC" id="2.7.11.1" evidence="4 21"/>
<comment type="subunit">
    <text evidence="20">Associates with the precursor of the 40S ribosome subunit. Interacts (via its N-terminus) with PRMT5 (via its N-terminus). Interacts with WDR77. Found in a PRMT5 complex composed of PRMT5, WDR77 and RIOK1. Interacts (via its C-terminus) with NCL; this interaction targets NCL for PRTM5 methylation.</text>
</comment>
<comment type="similarity">
    <text evidence="3 21">Belongs to the protein kinase superfamily. RIO-type Ser/Thr kinase family.</text>
</comment>
<evidence type="ECO:0000256" key="2">
    <source>
        <dbReference type="ARBA" id="ARBA00004496"/>
    </source>
</evidence>
<evidence type="ECO:0000256" key="18">
    <source>
        <dbReference type="ARBA" id="ARBA00049360"/>
    </source>
</evidence>
<feature type="compositionally biased region" description="Basic and acidic residues" evidence="25">
    <location>
        <begin position="469"/>
        <end position="489"/>
    </location>
</feature>